<evidence type="ECO:0000256" key="3">
    <source>
        <dbReference type="ARBA" id="ARBA00022692"/>
    </source>
</evidence>
<dbReference type="PANTHER" id="PTHR11048">
    <property type="entry name" value="PRENYLTRANSFERASES"/>
    <property type="match status" value="1"/>
</dbReference>
<comment type="caution">
    <text evidence="7">The sequence shown here is derived from an EMBL/GenBank/DDBJ whole genome shotgun (WGS) entry which is preliminary data.</text>
</comment>
<dbReference type="OrthoDB" id="9803632at2"/>
<gene>
    <name evidence="7" type="ORF">CR492_09110</name>
</gene>
<comment type="subcellular location">
    <subcellularLocation>
        <location evidence="1">Membrane</location>
        <topology evidence="1">Multi-pass membrane protein</topology>
    </subcellularLocation>
</comment>
<accession>A0A2J7THN5</accession>
<dbReference type="AlphaFoldDB" id="A0A2J7THN5"/>
<organism evidence="7 8">
    <name type="scientific">Methylocella silvestris</name>
    <dbReference type="NCBI Taxonomy" id="199596"/>
    <lineage>
        <taxon>Bacteria</taxon>
        <taxon>Pseudomonadati</taxon>
        <taxon>Pseudomonadota</taxon>
        <taxon>Alphaproteobacteria</taxon>
        <taxon>Hyphomicrobiales</taxon>
        <taxon>Beijerinckiaceae</taxon>
        <taxon>Methylocella</taxon>
    </lineage>
</organism>
<dbReference type="GO" id="GO:0009247">
    <property type="term" value="P:glycolipid biosynthetic process"/>
    <property type="evidence" value="ECO:0007669"/>
    <property type="project" value="TreeGrafter"/>
</dbReference>
<dbReference type="InterPro" id="IPR044878">
    <property type="entry name" value="UbiA_sf"/>
</dbReference>
<evidence type="ECO:0000256" key="6">
    <source>
        <dbReference type="SAM" id="Phobius"/>
    </source>
</evidence>
<dbReference type="CDD" id="cd13963">
    <property type="entry name" value="PT_UbiA_2"/>
    <property type="match status" value="1"/>
</dbReference>
<dbReference type="SUPFAM" id="SSF56784">
    <property type="entry name" value="HAD-like"/>
    <property type="match status" value="1"/>
</dbReference>
<dbReference type="InterPro" id="IPR023214">
    <property type="entry name" value="HAD_sf"/>
</dbReference>
<feature type="transmembrane region" description="Helical" evidence="6">
    <location>
        <begin position="353"/>
        <end position="372"/>
    </location>
</feature>
<proteinExistence type="predicted"/>
<feature type="transmembrane region" description="Helical" evidence="6">
    <location>
        <begin position="228"/>
        <end position="250"/>
    </location>
</feature>
<feature type="transmembrane region" description="Helical" evidence="6">
    <location>
        <begin position="430"/>
        <end position="448"/>
    </location>
</feature>
<dbReference type="GO" id="GO:0016765">
    <property type="term" value="F:transferase activity, transferring alkyl or aryl (other than methyl) groups"/>
    <property type="evidence" value="ECO:0007669"/>
    <property type="project" value="InterPro"/>
</dbReference>
<protein>
    <recommendedName>
        <fullName evidence="9">UbiA prenyltransferase</fullName>
    </recommendedName>
</protein>
<evidence type="ECO:0000256" key="2">
    <source>
        <dbReference type="ARBA" id="ARBA00022475"/>
    </source>
</evidence>
<dbReference type="Proteomes" id="UP000236286">
    <property type="component" value="Unassembled WGS sequence"/>
</dbReference>
<keyword evidence="2" id="KW-1003">Cell membrane</keyword>
<dbReference type="NCBIfam" id="NF006088">
    <property type="entry name" value="PRK08238.1"/>
    <property type="match status" value="1"/>
</dbReference>
<dbReference type="Pfam" id="PF01040">
    <property type="entry name" value="UbiA"/>
    <property type="match status" value="1"/>
</dbReference>
<dbReference type="PANTHER" id="PTHR11048:SF5">
    <property type="entry name" value="DECAPRENYL-PHOSPHATE PHOSPHORIBOSYLTRANSFERASE"/>
    <property type="match status" value="1"/>
</dbReference>
<dbReference type="Gene3D" id="1.10.357.140">
    <property type="entry name" value="UbiA prenyltransferase"/>
    <property type="match status" value="1"/>
</dbReference>
<feature type="transmembrane region" description="Helical" evidence="6">
    <location>
        <begin position="397"/>
        <end position="418"/>
    </location>
</feature>
<feature type="transmembrane region" description="Helical" evidence="6">
    <location>
        <begin position="468"/>
        <end position="483"/>
    </location>
</feature>
<dbReference type="EMBL" id="PDZR01000008">
    <property type="protein sequence ID" value="PNG26271.1"/>
    <property type="molecule type" value="Genomic_DNA"/>
</dbReference>
<evidence type="ECO:0000256" key="5">
    <source>
        <dbReference type="ARBA" id="ARBA00023136"/>
    </source>
</evidence>
<keyword evidence="4 6" id="KW-1133">Transmembrane helix</keyword>
<evidence type="ECO:0000256" key="4">
    <source>
        <dbReference type="ARBA" id="ARBA00022989"/>
    </source>
</evidence>
<dbReference type="InterPro" id="IPR036412">
    <property type="entry name" value="HAD-like_sf"/>
</dbReference>
<dbReference type="InterPro" id="IPR000537">
    <property type="entry name" value="UbiA_prenyltransferase"/>
</dbReference>
<evidence type="ECO:0008006" key="9">
    <source>
        <dbReference type="Google" id="ProtNLM"/>
    </source>
</evidence>
<sequence length="484" mass="52293">MSSAAIDSTLIGEASGQKLPLVVDLDGTLIKSDLLLESFFANVGKNPASVFGFLAALRHGKARFKDALAQGVDLDVASLPYDQKILDLITAARNEGRPVYLASASNAKFVGAVADHLGLFTDWFASDASTNNSAHTKAEFLVGKFGAHGFDYVGNDKADLPVWAVASGRIGVRTAPALSGRLAALGVEVIESPAPQLKSWIKLIRVHQYAKNGLVFLPLLAAHKFDLLSLYHCVLAAIAFSLCASSVYIFNDLVDLSADRGHPSKRRRPLASGAIPIMRGVIAMPVLFLASIVVAALVSWQFLGVLLFYFAVTNAYTCWLKTKMLIDVVALAALYSLRVIGGAVAINVTASEWLIGFSMFIFASLALIKRYIELAVRLDKELPDPSNRNYKLGDMPIVASLAAASGFNAVTVFALYISSDTVHSLYRHPQFLWLVCPILMYWISRMVMLAHRRLVHDDPIVFALKDRVSYAAGAAIALVVLAAI</sequence>
<dbReference type="InterPro" id="IPR039653">
    <property type="entry name" value="Prenyltransferase"/>
</dbReference>
<evidence type="ECO:0000256" key="1">
    <source>
        <dbReference type="ARBA" id="ARBA00004141"/>
    </source>
</evidence>
<feature type="transmembrane region" description="Helical" evidence="6">
    <location>
        <begin position="286"/>
        <end position="312"/>
    </location>
</feature>
<keyword evidence="3 6" id="KW-0812">Transmembrane</keyword>
<evidence type="ECO:0000313" key="8">
    <source>
        <dbReference type="Proteomes" id="UP000236286"/>
    </source>
</evidence>
<evidence type="ECO:0000313" key="7">
    <source>
        <dbReference type="EMBL" id="PNG26271.1"/>
    </source>
</evidence>
<reference evidence="7 8" key="1">
    <citation type="submission" date="2017-10" db="EMBL/GenBank/DDBJ databases">
        <title>Genome announcement of Methylocella silvestris TVC from permafrost.</title>
        <authorList>
            <person name="Wang J."/>
            <person name="Geng K."/>
            <person name="Ul-Haque F."/>
            <person name="Crombie A.T."/>
            <person name="Street L.E."/>
            <person name="Wookey P.A."/>
            <person name="Murrell J.C."/>
            <person name="Pratscher J."/>
        </authorList>
    </citation>
    <scope>NUCLEOTIDE SEQUENCE [LARGE SCALE GENOMIC DNA]</scope>
    <source>
        <strain evidence="7 8">TVC</strain>
    </source>
</reference>
<keyword evidence="5 6" id="KW-0472">Membrane</keyword>
<name>A0A2J7THN5_METSI</name>
<feature type="transmembrane region" description="Helical" evidence="6">
    <location>
        <begin position="324"/>
        <end position="347"/>
    </location>
</feature>
<dbReference type="GO" id="GO:0005886">
    <property type="term" value="C:plasma membrane"/>
    <property type="evidence" value="ECO:0007669"/>
    <property type="project" value="TreeGrafter"/>
</dbReference>
<dbReference type="Gene3D" id="3.40.50.1000">
    <property type="entry name" value="HAD superfamily/HAD-like"/>
    <property type="match status" value="1"/>
</dbReference>